<keyword evidence="5 11" id="KW-0863">Zinc-finger</keyword>
<dbReference type="GO" id="GO:0000978">
    <property type="term" value="F:RNA polymerase II cis-regulatory region sequence-specific DNA binding"/>
    <property type="evidence" value="ECO:0007669"/>
    <property type="project" value="TreeGrafter"/>
</dbReference>
<dbReference type="PANTHER" id="PTHR23235">
    <property type="entry name" value="KRUEPPEL-LIKE TRANSCRIPTION FACTOR"/>
    <property type="match status" value="1"/>
</dbReference>
<evidence type="ECO:0000256" key="11">
    <source>
        <dbReference type="PROSITE-ProRule" id="PRU00042"/>
    </source>
</evidence>
<dbReference type="GO" id="GO:0005634">
    <property type="term" value="C:nucleus"/>
    <property type="evidence" value="ECO:0007669"/>
    <property type="project" value="UniProtKB-SubCell"/>
</dbReference>
<dbReference type="Proteomes" id="UP000030759">
    <property type="component" value="Unassembled WGS sequence"/>
</dbReference>
<name>A0A061I1G3_CRIGR</name>
<feature type="domain" description="C2H2-type" evidence="12">
    <location>
        <begin position="47"/>
        <end position="74"/>
    </location>
</feature>
<dbReference type="InterPro" id="IPR036236">
    <property type="entry name" value="Znf_C2H2_sf"/>
</dbReference>
<dbReference type="SMART" id="SM00355">
    <property type="entry name" value="ZnF_C2H2"/>
    <property type="match status" value="1"/>
</dbReference>
<dbReference type="GO" id="GO:0008270">
    <property type="term" value="F:zinc ion binding"/>
    <property type="evidence" value="ECO:0007669"/>
    <property type="project" value="UniProtKB-KW"/>
</dbReference>
<evidence type="ECO:0000256" key="4">
    <source>
        <dbReference type="ARBA" id="ARBA00022737"/>
    </source>
</evidence>
<dbReference type="Gene3D" id="3.30.160.60">
    <property type="entry name" value="Classic Zinc Finger"/>
    <property type="match status" value="2"/>
</dbReference>
<evidence type="ECO:0000256" key="7">
    <source>
        <dbReference type="ARBA" id="ARBA00023015"/>
    </source>
</evidence>
<keyword evidence="8" id="KW-0238">DNA-binding</keyword>
<dbReference type="FunFam" id="3.30.160.60:FF:000624">
    <property type="entry name" value="zinc finger protein 697"/>
    <property type="match status" value="1"/>
</dbReference>
<keyword evidence="9" id="KW-0804">Transcription</keyword>
<evidence type="ECO:0000256" key="3">
    <source>
        <dbReference type="ARBA" id="ARBA00022723"/>
    </source>
</evidence>
<evidence type="ECO:0000256" key="1">
    <source>
        <dbReference type="ARBA" id="ARBA00004123"/>
    </source>
</evidence>
<dbReference type="SUPFAM" id="SSF57667">
    <property type="entry name" value="beta-beta-alpha zinc fingers"/>
    <property type="match status" value="1"/>
</dbReference>
<accession>A0A061I1G3</accession>
<evidence type="ECO:0000259" key="12">
    <source>
        <dbReference type="PROSITE" id="PS50157"/>
    </source>
</evidence>
<dbReference type="InterPro" id="IPR013087">
    <property type="entry name" value="Znf_C2H2_type"/>
</dbReference>
<comment type="subcellular location">
    <subcellularLocation>
        <location evidence="1">Nucleus</location>
    </subcellularLocation>
</comment>
<keyword evidence="4" id="KW-0677">Repeat</keyword>
<dbReference type="GO" id="GO:0000981">
    <property type="term" value="F:DNA-binding transcription factor activity, RNA polymerase II-specific"/>
    <property type="evidence" value="ECO:0007669"/>
    <property type="project" value="TreeGrafter"/>
</dbReference>
<comment type="similarity">
    <text evidence="2">Belongs to the krueppel C2H2-type zinc-finger protein family.</text>
</comment>
<evidence type="ECO:0000256" key="2">
    <source>
        <dbReference type="ARBA" id="ARBA00006991"/>
    </source>
</evidence>
<dbReference type="PROSITE" id="PS00028">
    <property type="entry name" value="ZINC_FINGER_C2H2_1"/>
    <property type="match status" value="1"/>
</dbReference>
<dbReference type="EMBL" id="KE676156">
    <property type="protein sequence ID" value="ERE74151.1"/>
    <property type="molecule type" value="Genomic_DNA"/>
</dbReference>
<evidence type="ECO:0000313" key="13">
    <source>
        <dbReference type="EMBL" id="ERE74151.1"/>
    </source>
</evidence>
<keyword evidence="3" id="KW-0479">Metal-binding</keyword>
<keyword evidence="7" id="KW-0805">Transcription regulation</keyword>
<evidence type="ECO:0000256" key="10">
    <source>
        <dbReference type="ARBA" id="ARBA00023242"/>
    </source>
</evidence>
<evidence type="ECO:0000256" key="5">
    <source>
        <dbReference type="ARBA" id="ARBA00022771"/>
    </source>
</evidence>
<organism evidence="13 14">
    <name type="scientific">Cricetulus griseus</name>
    <name type="common">Chinese hamster</name>
    <name type="synonym">Cricetulus barabensis griseus</name>
    <dbReference type="NCBI Taxonomy" id="10029"/>
    <lineage>
        <taxon>Eukaryota</taxon>
        <taxon>Metazoa</taxon>
        <taxon>Chordata</taxon>
        <taxon>Craniata</taxon>
        <taxon>Vertebrata</taxon>
        <taxon>Euteleostomi</taxon>
        <taxon>Mammalia</taxon>
        <taxon>Eutheria</taxon>
        <taxon>Euarchontoglires</taxon>
        <taxon>Glires</taxon>
        <taxon>Rodentia</taxon>
        <taxon>Myomorpha</taxon>
        <taxon>Muroidea</taxon>
        <taxon>Cricetidae</taxon>
        <taxon>Cricetinae</taxon>
        <taxon>Cricetulus</taxon>
    </lineage>
</organism>
<gene>
    <name evidence="13" type="ORF">H671_5g13640</name>
</gene>
<evidence type="ECO:0000256" key="6">
    <source>
        <dbReference type="ARBA" id="ARBA00022833"/>
    </source>
</evidence>
<proteinExistence type="inferred from homology"/>
<keyword evidence="6" id="KW-0862">Zinc</keyword>
<protein>
    <submittedName>
        <fullName evidence="13">Zinc finger protein</fullName>
    </submittedName>
</protein>
<reference evidence="14" key="1">
    <citation type="journal article" date="2013" name="Nat. Biotechnol.">
        <title>Chinese hamster genome sequenced from sorted chromosomes.</title>
        <authorList>
            <person name="Brinkrolf K."/>
            <person name="Rupp O."/>
            <person name="Laux H."/>
            <person name="Kollin F."/>
            <person name="Ernst W."/>
            <person name="Linke B."/>
            <person name="Kofler R."/>
            <person name="Romand S."/>
            <person name="Hesse F."/>
            <person name="Budach W.E."/>
            <person name="Galosy S."/>
            <person name="Muller D."/>
            <person name="Noll T."/>
            <person name="Wienberg J."/>
            <person name="Jostock T."/>
            <person name="Leonard M."/>
            <person name="Grillari J."/>
            <person name="Tauch A."/>
            <person name="Goesmann A."/>
            <person name="Helk B."/>
            <person name="Mott J.E."/>
            <person name="Puhler A."/>
            <person name="Borth N."/>
        </authorList>
    </citation>
    <scope>NUCLEOTIDE SEQUENCE [LARGE SCALE GENOMIC DNA]</scope>
    <source>
        <strain evidence="14">17A/GY</strain>
    </source>
</reference>
<evidence type="ECO:0000256" key="8">
    <source>
        <dbReference type="ARBA" id="ARBA00023125"/>
    </source>
</evidence>
<evidence type="ECO:0000256" key="9">
    <source>
        <dbReference type="ARBA" id="ARBA00023163"/>
    </source>
</evidence>
<dbReference type="FunFam" id="3.30.160.60:FF:000165">
    <property type="entry name" value="Zinc finger protein 34"/>
    <property type="match status" value="1"/>
</dbReference>
<dbReference type="PROSITE" id="PS50157">
    <property type="entry name" value="ZINC_FINGER_C2H2_2"/>
    <property type="match status" value="1"/>
</dbReference>
<dbReference type="AlphaFoldDB" id="A0A061I1G3"/>
<keyword evidence="10" id="KW-0539">Nucleus</keyword>
<dbReference type="Pfam" id="PF13465">
    <property type="entry name" value="zf-H2C2_2"/>
    <property type="match status" value="1"/>
</dbReference>
<sequence>MSSTTNVLYRIDGNRINGIRTGQFLGDIKSYKAEFRHERSHTAENVYECKHCGKAFAQKIHLQVHERSHTGEKPFECQQCDKAFAYSVIIQWTVV</sequence>
<evidence type="ECO:0000313" key="14">
    <source>
        <dbReference type="Proteomes" id="UP000030759"/>
    </source>
</evidence>
<dbReference type="PANTHER" id="PTHR23235:SF176">
    <property type="entry name" value="C2H2-TYPE DOMAIN-CONTAINING PROTEIN"/>
    <property type="match status" value="1"/>
</dbReference>